<dbReference type="Gene3D" id="2.20.70.10">
    <property type="match status" value="1"/>
</dbReference>
<feature type="region of interest" description="Disordered" evidence="1">
    <location>
        <begin position="203"/>
        <end position="267"/>
    </location>
</feature>
<dbReference type="InterPro" id="IPR036020">
    <property type="entry name" value="WW_dom_sf"/>
</dbReference>
<evidence type="ECO:0000313" key="4">
    <source>
        <dbReference type="Proteomes" id="UP001150266"/>
    </source>
</evidence>
<comment type="caution">
    <text evidence="3">The sequence shown here is derived from an EMBL/GenBank/DDBJ whole genome shotgun (WGS) entry which is preliminary data.</text>
</comment>
<gene>
    <name evidence="3" type="ORF">J3R30DRAFT_3680447</name>
</gene>
<proteinExistence type="predicted"/>
<dbReference type="InterPro" id="IPR001202">
    <property type="entry name" value="WW_dom"/>
</dbReference>
<keyword evidence="4" id="KW-1185">Reference proteome</keyword>
<dbReference type="Proteomes" id="UP001150266">
    <property type="component" value="Unassembled WGS sequence"/>
</dbReference>
<organism evidence="3 4">
    <name type="scientific">Lentinula aciculospora</name>
    <dbReference type="NCBI Taxonomy" id="153920"/>
    <lineage>
        <taxon>Eukaryota</taxon>
        <taxon>Fungi</taxon>
        <taxon>Dikarya</taxon>
        <taxon>Basidiomycota</taxon>
        <taxon>Agaricomycotina</taxon>
        <taxon>Agaricomycetes</taxon>
        <taxon>Agaricomycetidae</taxon>
        <taxon>Agaricales</taxon>
        <taxon>Marasmiineae</taxon>
        <taxon>Omphalotaceae</taxon>
        <taxon>Lentinula</taxon>
    </lineage>
</organism>
<reference evidence="3" key="1">
    <citation type="submission" date="2022-08" db="EMBL/GenBank/DDBJ databases">
        <title>A Global Phylogenomic Analysis of the Shiitake Genus Lentinula.</title>
        <authorList>
            <consortium name="DOE Joint Genome Institute"/>
            <person name="Sierra-Patev S."/>
            <person name="Min B."/>
            <person name="Naranjo-Ortiz M."/>
            <person name="Looney B."/>
            <person name="Konkel Z."/>
            <person name="Slot J.C."/>
            <person name="Sakamoto Y."/>
            <person name="Steenwyk J.L."/>
            <person name="Rokas A."/>
            <person name="Carro J."/>
            <person name="Camarero S."/>
            <person name="Ferreira P."/>
            <person name="Molpeceres G."/>
            <person name="Ruiz-Duenas F.J."/>
            <person name="Serrano A."/>
            <person name="Henrissat B."/>
            <person name="Drula E."/>
            <person name="Hughes K.W."/>
            <person name="Mata J.L."/>
            <person name="Ishikawa N.K."/>
            <person name="Vargas-Isla R."/>
            <person name="Ushijima S."/>
            <person name="Smith C.A."/>
            <person name="Ahrendt S."/>
            <person name="Andreopoulos W."/>
            <person name="He G."/>
            <person name="Labutti K."/>
            <person name="Lipzen A."/>
            <person name="Ng V."/>
            <person name="Riley R."/>
            <person name="Sandor L."/>
            <person name="Barry K."/>
            <person name="Martinez A.T."/>
            <person name="Xiao Y."/>
            <person name="Gibbons J.G."/>
            <person name="Terashima K."/>
            <person name="Grigoriev I.V."/>
            <person name="Hibbett D.S."/>
        </authorList>
    </citation>
    <scope>NUCLEOTIDE SEQUENCE</scope>
    <source>
        <strain evidence="3">JLM2183</strain>
    </source>
</reference>
<dbReference type="OrthoDB" id="2367685at2759"/>
<dbReference type="SUPFAM" id="SSF51045">
    <property type="entry name" value="WW domain"/>
    <property type="match status" value="1"/>
</dbReference>
<sequence>MIPDFDDIPLPHGWVEEFHDSGHPYYVDTLENPPRSIWIHPYEDEQYLQQHPEDRGKLEAWMTARSRSPSPSLDTKPPLYAEDFKVPIVPEGSNQEFYNHRSADSPALGMTARSPFGDRGLIGDRGMGGGARGLGGLLGGGGLLSALTGRAEMAGEGRGDYYDSRFGIGGGPGMIMGQRGFGLPMDRRAMDLDILQRRAQKYERRMQRREDKFERRMERSGGRYAPPSYARPTHYPGQYSSEYGQPFGGQYYGPPPQAAMPPKQEHHGGKVLPFLGGMAVGVAGDELFHHFKDKEDKH</sequence>
<protein>
    <recommendedName>
        <fullName evidence="2">WW domain-containing protein</fullName>
    </recommendedName>
</protein>
<accession>A0A9W9ALS2</accession>
<dbReference type="SMART" id="SM00456">
    <property type="entry name" value="WW"/>
    <property type="match status" value="1"/>
</dbReference>
<name>A0A9W9ALS2_9AGAR</name>
<dbReference type="AlphaFoldDB" id="A0A9W9ALS2"/>
<feature type="compositionally biased region" description="Basic and acidic residues" evidence="1">
    <location>
        <begin position="203"/>
        <end position="221"/>
    </location>
</feature>
<dbReference type="EMBL" id="JAOTPV010000003">
    <property type="protein sequence ID" value="KAJ4485962.1"/>
    <property type="molecule type" value="Genomic_DNA"/>
</dbReference>
<evidence type="ECO:0000256" key="1">
    <source>
        <dbReference type="SAM" id="MobiDB-lite"/>
    </source>
</evidence>
<feature type="domain" description="WW" evidence="2">
    <location>
        <begin position="9"/>
        <end position="43"/>
    </location>
</feature>
<evidence type="ECO:0000313" key="3">
    <source>
        <dbReference type="EMBL" id="KAJ4485962.1"/>
    </source>
</evidence>
<evidence type="ECO:0000259" key="2">
    <source>
        <dbReference type="SMART" id="SM00456"/>
    </source>
</evidence>